<keyword evidence="11" id="KW-1185">Reference proteome</keyword>
<dbReference type="PROSITE" id="PS00211">
    <property type="entry name" value="ABC_TRANSPORTER_1"/>
    <property type="match status" value="1"/>
</dbReference>
<dbReference type="Gene3D" id="3.40.50.300">
    <property type="entry name" value="P-loop containing nucleotide triphosphate hydrolases"/>
    <property type="match status" value="1"/>
</dbReference>
<dbReference type="PANTHER" id="PTHR24221:SF248">
    <property type="entry name" value="ABC TRANSPORTER TRANSMEMBRANE REGION"/>
    <property type="match status" value="1"/>
</dbReference>
<dbReference type="EMBL" id="JACCBD010000001">
    <property type="protein sequence ID" value="NYD26393.1"/>
    <property type="molecule type" value="Genomic_DNA"/>
</dbReference>
<dbReference type="AlphaFoldDB" id="A0A852QVR7"/>
<accession>A0A852QVR7</accession>
<dbReference type="GO" id="GO:0034040">
    <property type="term" value="F:ATPase-coupled lipid transmembrane transporter activity"/>
    <property type="evidence" value="ECO:0007669"/>
    <property type="project" value="TreeGrafter"/>
</dbReference>
<keyword evidence="4" id="KW-0067">ATP-binding</keyword>
<dbReference type="RefSeq" id="WP_185986611.1">
    <property type="nucleotide sequence ID" value="NZ_BAAALZ010000002.1"/>
</dbReference>
<dbReference type="InterPro" id="IPR039421">
    <property type="entry name" value="Type_1_exporter"/>
</dbReference>
<gene>
    <name evidence="10" type="ORF">BJ960_001196</name>
</gene>
<dbReference type="Gene3D" id="1.20.1560.10">
    <property type="entry name" value="ABC transporter type 1, transmembrane domain"/>
    <property type="match status" value="1"/>
</dbReference>
<dbReference type="SUPFAM" id="SSF52540">
    <property type="entry name" value="P-loop containing nucleoside triphosphate hydrolases"/>
    <property type="match status" value="1"/>
</dbReference>
<feature type="domain" description="ABC transporter" evidence="8">
    <location>
        <begin position="317"/>
        <end position="526"/>
    </location>
</feature>
<protein>
    <submittedName>
        <fullName evidence="10">ABC-type multidrug transport system fused ATPase/permease subunit</fullName>
    </submittedName>
</protein>
<proteinExistence type="predicted"/>
<reference evidence="10 11" key="1">
    <citation type="submission" date="2020-07" db="EMBL/GenBank/DDBJ databases">
        <title>Sequencing the genomes of 1000 actinobacteria strains.</title>
        <authorList>
            <person name="Klenk H.-P."/>
        </authorList>
    </citation>
    <scope>NUCLEOTIDE SEQUENCE [LARGE SCALE GENOMIC DNA]</scope>
    <source>
        <strain evidence="10 11">DSM 17380</strain>
    </source>
</reference>
<dbReference type="InterPro" id="IPR036640">
    <property type="entry name" value="ABC1_TM_sf"/>
</dbReference>
<evidence type="ECO:0000259" key="8">
    <source>
        <dbReference type="PROSITE" id="PS50893"/>
    </source>
</evidence>
<feature type="transmembrane region" description="Helical" evidence="7">
    <location>
        <begin position="50"/>
        <end position="68"/>
    </location>
</feature>
<dbReference type="SUPFAM" id="SSF90123">
    <property type="entry name" value="ABC transporter transmembrane region"/>
    <property type="match status" value="1"/>
</dbReference>
<dbReference type="PANTHER" id="PTHR24221">
    <property type="entry name" value="ATP-BINDING CASSETTE SUB-FAMILY B"/>
    <property type="match status" value="1"/>
</dbReference>
<evidence type="ECO:0000259" key="9">
    <source>
        <dbReference type="PROSITE" id="PS50929"/>
    </source>
</evidence>
<dbReference type="GO" id="GO:0140359">
    <property type="term" value="F:ABC-type transporter activity"/>
    <property type="evidence" value="ECO:0007669"/>
    <property type="project" value="InterPro"/>
</dbReference>
<evidence type="ECO:0000256" key="7">
    <source>
        <dbReference type="SAM" id="Phobius"/>
    </source>
</evidence>
<dbReference type="GO" id="GO:0005524">
    <property type="term" value="F:ATP binding"/>
    <property type="evidence" value="ECO:0007669"/>
    <property type="project" value="UniProtKB-KW"/>
</dbReference>
<evidence type="ECO:0000256" key="6">
    <source>
        <dbReference type="ARBA" id="ARBA00023136"/>
    </source>
</evidence>
<dbReference type="SMART" id="SM00382">
    <property type="entry name" value="AAA"/>
    <property type="match status" value="1"/>
</dbReference>
<dbReference type="InterPro" id="IPR011527">
    <property type="entry name" value="ABC1_TM_dom"/>
</dbReference>
<feature type="transmembrane region" description="Helical" evidence="7">
    <location>
        <begin position="126"/>
        <end position="145"/>
    </location>
</feature>
<dbReference type="Proteomes" id="UP000586095">
    <property type="component" value="Unassembled WGS sequence"/>
</dbReference>
<comment type="subcellular location">
    <subcellularLocation>
        <location evidence="1">Cell membrane</location>
        <topology evidence="1">Multi-pass membrane protein</topology>
    </subcellularLocation>
</comment>
<keyword evidence="6 7" id="KW-0472">Membrane</keyword>
<evidence type="ECO:0000313" key="10">
    <source>
        <dbReference type="EMBL" id="NYD26393.1"/>
    </source>
</evidence>
<feature type="domain" description="ABC transmembrane type-1" evidence="9">
    <location>
        <begin position="20"/>
        <end position="291"/>
    </location>
</feature>
<keyword evidence="2 7" id="KW-0812">Transmembrane</keyword>
<dbReference type="Pfam" id="PF00005">
    <property type="entry name" value="ABC_tran"/>
    <property type="match status" value="1"/>
</dbReference>
<feature type="transmembrane region" description="Helical" evidence="7">
    <location>
        <begin position="235"/>
        <end position="256"/>
    </location>
</feature>
<dbReference type="InterPro" id="IPR017871">
    <property type="entry name" value="ABC_transporter-like_CS"/>
</dbReference>
<dbReference type="GO" id="GO:0005886">
    <property type="term" value="C:plasma membrane"/>
    <property type="evidence" value="ECO:0007669"/>
    <property type="project" value="UniProtKB-SubCell"/>
</dbReference>
<dbReference type="PROSITE" id="PS50893">
    <property type="entry name" value="ABC_TRANSPORTER_2"/>
    <property type="match status" value="1"/>
</dbReference>
<evidence type="ECO:0000256" key="2">
    <source>
        <dbReference type="ARBA" id="ARBA00022692"/>
    </source>
</evidence>
<dbReference type="InterPro" id="IPR027417">
    <property type="entry name" value="P-loop_NTPase"/>
</dbReference>
<comment type="caution">
    <text evidence="10">The sequence shown here is derived from an EMBL/GenBank/DDBJ whole genome shotgun (WGS) entry which is preliminary data.</text>
</comment>
<dbReference type="InterPro" id="IPR003439">
    <property type="entry name" value="ABC_transporter-like_ATP-bd"/>
</dbReference>
<feature type="transmembrane region" description="Helical" evidence="7">
    <location>
        <begin position="151"/>
        <end position="169"/>
    </location>
</feature>
<keyword evidence="5 7" id="KW-1133">Transmembrane helix</keyword>
<sequence>MTSAPQQLSPGFPTVVKRKIASISLGWVLVAFTEAAAYTTLGASIARQQGPAWVLVTAVVAIAVTVVVSRSGYITGAGLAADLYRAVGETFSRAKLSWFTESNRALAGDVAGRTIPSLMSVPAHQLQTLLVAPLLPVLLVIGVWIVGDGWLAAVVAVLIGVAFAAQVAAQRSLARADAARGRSEHEAHESAFEFLDHLELLRSALGNRHAVDRLTDRWEAQAQALRNTNRATATAAFLATAVSVLPVLGIILWGAVTGGYDSSVLLATAILALRASAPLEAFALAALSVNDLRHAVTRLGTIVNAPDLPEPSRPGAIRGHVIEFERLSHSPVLSDVSAVLPEGSTVIVEGPTGSGKSTLLSLLLRFDDPDEGRVLLGGADLRDMHHAQLMEHVAYVPQHPDVFSGTLAENIRLGDPAASDDAVIDAARRAALGEVIARSPLGVHQEAGHRGANLSGGERQRVAIARALLKNAPVLVLDEATSALDAQAERTVVESIAATRGTVVLVTHRSSEIWQPSLRITLSGESDRPHA</sequence>
<organism evidence="10 11">
    <name type="scientific">Leucobacter aridicollis</name>
    <dbReference type="NCBI Taxonomy" id="283878"/>
    <lineage>
        <taxon>Bacteria</taxon>
        <taxon>Bacillati</taxon>
        <taxon>Actinomycetota</taxon>
        <taxon>Actinomycetes</taxon>
        <taxon>Micrococcales</taxon>
        <taxon>Microbacteriaceae</taxon>
        <taxon>Leucobacter</taxon>
    </lineage>
</organism>
<evidence type="ECO:0000256" key="3">
    <source>
        <dbReference type="ARBA" id="ARBA00022741"/>
    </source>
</evidence>
<evidence type="ECO:0000256" key="4">
    <source>
        <dbReference type="ARBA" id="ARBA00022840"/>
    </source>
</evidence>
<feature type="transmembrane region" description="Helical" evidence="7">
    <location>
        <begin position="20"/>
        <end position="38"/>
    </location>
</feature>
<dbReference type="PROSITE" id="PS50929">
    <property type="entry name" value="ABC_TM1F"/>
    <property type="match status" value="1"/>
</dbReference>
<evidence type="ECO:0000256" key="1">
    <source>
        <dbReference type="ARBA" id="ARBA00004651"/>
    </source>
</evidence>
<dbReference type="GO" id="GO:0016887">
    <property type="term" value="F:ATP hydrolysis activity"/>
    <property type="evidence" value="ECO:0007669"/>
    <property type="project" value="InterPro"/>
</dbReference>
<keyword evidence="3" id="KW-0547">Nucleotide-binding</keyword>
<name>A0A852QVR7_9MICO</name>
<dbReference type="InterPro" id="IPR003593">
    <property type="entry name" value="AAA+_ATPase"/>
</dbReference>
<evidence type="ECO:0000256" key="5">
    <source>
        <dbReference type="ARBA" id="ARBA00022989"/>
    </source>
</evidence>
<evidence type="ECO:0000313" key="11">
    <source>
        <dbReference type="Proteomes" id="UP000586095"/>
    </source>
</evidence>